<evidence type="ECO:0000256" key="1">
    <source>
        <dbReference type="SAM" id="Phobius"/>
    </source>
</evidence>
<dbReference type="Proteomes" id="UP000094598">
    <property type="component" value="Chromosome"/>
</dbReference>
<reference evidence="3 5" key="2">
    <citation type="submission" date="2019-05" db="EMBL/GenBank/DDBJ databases">
        <title>Genome sequence of Moorella thermoacetica ATCC 33924.</title>
        <authorList>
            <person name="Poehlein A."/>
            <person name="Bengelsdorf F.R."/>
            <person name="Duerre P."/>
            <person name="Daniel R."/>
        </authorList>
    </citation>
    <scope>NUCLEOTIDE SEQUENCE [LARGE SCALE GENOMIC DNA]</scope>
    <source>
        <strain evidence="3 5">ATCC 33924</strain>
    </source>
</reference>
<dbReference type="Proteomes" id="UP000322283">
    <property type="component" value="Unassembled WGS sequence"/>
</dbReference>
<evidence type="ECO:0000313" key="4">
    <source>
        <dbReference type="Proteomes" id="UP000094598"/>
    </source>
</evidence>
<protein>
    <submittedName>
        <fullName evidence="2">Lumazine-binding domain protein</fullName>
    </submittedName>
</protein>
<organism evidence="2 4">
    <name type="scientific">Neomoorella thermoacetica</name>
    <name type="common">Clostridium thermoaceticum</name>
    <dbReference type="NCBI Taxonomy" id="1525"/>
    <lineage>
        <taxon>Bacteria</taxon>
        <taxon>Bacillati</taxon>
        <taxon>Bacillota</taxon>
        <taxon>Clostridia</taxon>
        <taxon>Neomoorellales</taxon>
        <taxon>Neomoorellaceae</taxon>
        <taxon>Neomoorella</taxon>
    </lineage>
</organism>
<dbReference type="SUPFAM" id="SSF54427">
    <property type="entry name" value="NTF2-like"/>
    <property type="match status" value="2"/>
</dbReference>
<keyword evidence="1" id="KW-0472">Membrane</keyword>
<reference evidence="2 4" key="1">
    <citation type="submission" date="2016-08" db="EMBL/GenBank/DDBJ databases">
        <title>Moorella thermoacetica DSM 103132.</title>
        <authorList>
            <person name="Jendresen C.B."/>
            <person name="Redl S.M."/>
            <person name="Jensen T.O."/>
            <person name="Nielsen A.T."/>
        </authorList>
    </citation>
    <scope>NUCLEOTIDE SEQUENCE [LARGE SCALE GENOMIC DNA]</scope>
    <source>
        <strain evidence="2 4">DSM 103132</strain>
    </source>
</reference>
<proteinExistence type="predicted"/>
<dbReference type="AlphaFoldDB" id="A0AAC9HG04"/>
<dbReference type="EMBL" id="VCDX01000022">
    <property type="protein sequence ID" value="TYL07032.1"/>
    <property type="molecule type" value="Genomic_DNA"/>
</dbReference>
<keyword evidence="5" id="KW-1185">Reference proteome</keyword>
<accession>A0AAC9HG04</accession>
<dbReference type="InterPro" id="IPR032710">
    <property type="entry name" value="NTF2-like_dom_sf"/>
</dbReference>
<evidence type="ECO:0000313" key="2">
    <source>
        <dbReference type="EMBL" id="AOQ23119.1"/>
    </source>
</evidence>
<evidence type="ECO:0000313" key="3">
    <source>
        <dbReference type="EMBL" id="TYL07032.1"/>
    </source>
</evidence>
<feature type="transmembrane region" description="Helical" evidence="1">
    <location>
        <begin position="12"/>
        <end position="36"/>
    </location>
</feature>
<dbReference type="EMBL" id="CP017019">
    <property type="protein sequence ID" value="AOQ23119.1"/>
    <property type="molecule type" value="Genomic_DNA"/>
</dbReference>
<dbReference type="RefSeq" id="WP_069588365.1">
    <property type="nucleotide sequence ID" value="NZ_CP017019.1"/>
</dbReference>
<evidence type="ECO:0000313" key="5">
    <source>
        <dbReference type="Proteomes" id="UP000322283"/>
    </source>
</evidence>
<sequence>MSVFRVLRDKKGTVYIEPILATVLGLVAIFILYLWFLGKDRPIEKAAQSYLQALATGDLAAAREVSEGRAAEAAGMLEGKNLAARVDEISTSLQALGHDWARVKATVELTLKDGTADVGWYELDVMKETDGWKVVSFREGAPDLSGWSLVLGRAGDVEAAKEVFADYLEALAAGKWDEAVKYLAGPARKSMEASRDVLSKGKIIGRVDDLQAKLVWASGKEMVVEFSYKVDGRNVNLMTTFYRTIDKWKVVEIGK</sequence>
<name>A0AAC9HG04_NEOTH</name>
<keyword evidence="1" id="KW-1133">Transmembrane helix</keyword>
<gene>
    <name evidence="2" type="ORF">Maut_00656</name>
    <name evidence="3" type="ORF">MTAT_29710</name>
</gene>
<keyword evidence="1" id="KW-0812">Transmembrane</keyword>